<dbReference type="InterPro" id="IPR014988">
    <property type="entry name" value="Uncharacterised_YqcI/YcgG"/>
</dbReference>
<gene>
    <name evidence="1" type="ORF">BN000_03149</name>
</gene>
<sequence>MSLYSNESIRQIPLESWKKDALDKFEEKMTNQYRPFPCIPATIGHQLNRFRYAFISKLDSKSSVVELAEILKEYAESYRKIGAYTSLIIFYEPTQEQYSLEQYEQIFWTQLNQVCEMDVVKWPSHIPTNPHDPLWEFCFHGEQLFVYCATPSHENRLSRYFPYFLIAVTPRSVLENFYSSTSQSLKIKSKIRERLVEYDTISIHPDLNSYGQNDNFEWKQYFLHDDDTTLSKCPFHKYLKDNREE</sequence>
<name>A0A0U1NYT6_9BACI</name>
<accession>A0A0U1NYT6</accession>
<reference evidence="2" key="1">
    <citation type="submission" date="2015-05" db="EMBL/GenBank/DDBJ databases">
        <authorList>
            <person name="Urmite Genomes"/>
        </authorList>
    </citation>
    <scope>NUCLEOTIDE SEQUENCE [LARGE SCALE GENOMIC DNA]</scope>
    <source>
        <strain evidence="2">LF1</strain>
    </source>
</reference>
<dbReference type="Pfam" id="PF08892">
    <property type="entry name" value="YqcI_YcgG"/>
    <property type="match status" value="1"/>
</dbReference>
<dbReference type="PANTHER" id="PTHR40045">
    <property type="entry name" value="YCGG FAMILY PROTEIN"/>
    <property type="match status" value="1"/>
</dbReference>
<evidence type="ECO:0000313" key="2">
    <source>
        <dbReference type="Proteomes" id="UP000199087"/>
    </source>
</evidence>
<dbReference type="Proteomes" id="UP000199087">
    <property type="component" value="Unassembled WGS sequence"/>
</dbReference>
<dbReference type="EMBL" id="CVRB01000003">
    <property type="protein sequence ID" value="CRK83189.1"/>
    <property type="molecule type" value="Genomic_DNA"/>
</dbReference>
<keyword evidence="2" id="KW-1185">Reference proteome</keyword>
<dbReference type="STRING" id="1499688.BN000_03149"/>
<dbReference type="PANTHER" id="PTHR40045:SF1">
    <property type="entry name" value="YQCI_YCGG FAMILY PROTEIN"/>
    <property type="match status" value="1"/>
</dbReference>
<evidence type="ECO:0000313" key="1">
    <source>
        <dbReference type="EMBL" id="CRK83189.1"/>
    </source>
</evidence>
<dbReference type="OrthoDB" id="112290at2"/>
<proteinExistence type="predicted"/>
<protein>
    <submittedName>
        <fullName evidence="1">YqcI/YcgG family protein</fullName>
    </submittedName>
</protein>
<dbReference type="AlphaFoldDB" id="A0A0U1NYT6"/>
<dbReference type="RefSeq" id="WP_090635465.1">
    <property type="nucleotide sequence ID" value="NZ_CVRB01000003.1"/>
</dbReference>
<organism evidence="1 2">
    <name type="scientific">Neobacillus massiliamazoniensis</name>
    <dbReference type="NCBI Taxonomy" id="1499688"/>
    <lineage>
        <taxon>Bacteria</taxon>
        <taxon>Bacillati</taxon>
        <taxon>Bacillota</taxon>
        <taxon>Bacilli</taxon>
        <taxon>Bacillales</taxon>
        <taxon>Bacillaceae</taxon>
        <taxon>Neobacillus</taxon>
    </lineage>
</organism>